<evidence type="ECO:0000256" key="1">
    <source>
        <dbReference type="SAM" id="SignalP"/>
    </source>
</evidence>
<feature type="signal peptide" evidence="1">
    <location>
        <begin position="1"/>
        <end position="32"/>
    </location>
</feature>
<keyword evidence="3" id="KW-1185">Reference proteome</keyword>
<dbReference type="EMBL" id="CP040017">
    <property type="protein sequence ID" value="QCP14109.1"/>
    <property type="molecule type" value="Genomic_DNA"/>
</dbReference>
<dbReference type="SUPFAM" id="SSF53850">
    <property type="entry name" value="Periplasmic binding protein-like II"/>
    <property type="match status" value="1"/>
</dbReference>
<name>A0ABX5UQN2_9BURK</name>
<sequence>MPMTRTTTVTRRQALQWLAAGAAAGALAPGHAATGAPPPKAIRLAGGASYAAGKLRLSGLAYVIAEQGWLEQQLKARGIALEWFGTSHAAVGPMVNEGFANGSVDFASYGDLPSAILNAGGVETRLLVPNGLGQSDGFLVVPRNSPARTIEDLKGKSLAVHRGRPWELPLLRLMDARRLSYRDFRLFNINPQTGMSALASGKVDALFTMTDAYLLEDKGVGRIIWSTKDAPLDWKTRTELWGSKRFIDRYPDLTRLVATAYIKAGHWSSLEANRQAVMLQATAGGTPMNVVRRSYEDDKYPWKERFSPLFNEVVYTHYRHTLDFALQQKIIARKLDLATWFDPRFVPLALKDLGLDNYWKPHTAAA</sequence>
<dbReference type="PROSITE" id="PS51318">
    <property type="entry name" value="TAT"/>
    <property type="match status" value="1"/>
</dbReference>
<dbReference type="Pfam" id="PF12974">
    <property type="entry name" value="Phosphonate-bd"/>
    <property type="match status" value="1"/>
</dbReference>
<proteinExistence type="predicted"/>
<keyword evidence="1" id="KW-0732">Signal</keyword>
<dbReference type="Gene3D" id="3.40.190.10">
    <property type="entry name" value="Periplasmic binding protein-like II"/>
    <property type="match status" value="2"/>
</dbReference>
<dbReference type="PANTHER" id="PTHR30024">
    <property type="entry name" value="ALIPHATIC SULFONATES-BINDING PROTEIN-RELATED"/>
    <property type="match status" value="1"/>
</dbReference>
<accession>A0ABX5UQN2</accession>
<dbReference type="PANTHER" id="PTHR30024:SF21">
    <property type="entry name" value="ABC TRANSPORTER SUBSTRATE-BINDING PROTEIN"/>
    <property type="match status" value="1"/>
</dbReference>
<evidence type="ECO:0000313" key="2">
    <source>
        <dbReference type="EMBL" id="QCP14109.1"/>
    </source>
</evidence>
<evidence type="ECO:0000313" key="3">
    <source>
        <dbReference type="Proteomes" id="UP000298763"/>
    </source>
</evidence>
<organism evidence="2 3">
    <name type="scientific">Pseudoduganella umbonata</name>
    <dbReference type="NCBI Taxonomy" id="864828"/>
    <lineage>
        <taxon>Bacteria</taxon>
        <taxon>Pseudomonadati</taxon>
        <taxon>Pseudomonadota</taxon>
        <taxon>Betaproteobacteria</taxon>
        <taxon>Burkholderiales</taxon>
        <taxon>Oxalobacteraceae</taxon>
        <taxon>Telluria group</taxon>
        <taxon>Pseudoduganella</taxon>
    </lineage>
</organism>
<dbReference type="Proteomes" id="UP000298763">
    <property type="component" value="Chromosome"/>
</dbReference>
<gene>
    <name evidence="2" type="ORF">FCL38_29615</name>
</gene>
<protein>
    <submittedName>
        <fullName evidence="2">Nitrate ABC transporter substrate-binding protein</fullName>
    </submittedName>
</protein>
<dbReference type="InterPro" id="IPR006311">
    <property type="entry name" value="TAT_signal"/>
</dbReference>
<reference evidence="2 3" key="1">
    <citation type="submission" date="2019-05" db="EMBL/GenBank/DDBJ databases">
        <title>Draft Genome Sequences of Six Type Strains of the Genus Massilia.</title>
        <authorList>
            <person name="Miess H."/>
            <person name="Frediansyhah A."/>
            <person name="Gross H."/>
        </authorList>
    </citation>
    <scope>NUCLEOTIDE SEQUENCE [LARGE SCALE GENOMIC DNA]</scope>
    <source>
        <strain evidence="2 3">DSMZ 26121</strain>
    </source>
</reference>
<feature type="chain" id="PRO_5045736948" evidence="1">
    <location>
        <begin position="33"/>
        <end position="366"/>
    </location>
</feature>